<dbReference type="InterPro" id="IPR006250">
    <property type="entry name" value="Aconitase_put"/>
</dbReference>
<dbReference type="InterPro" id="IPR015928">
    <property type="entry name" value="Aconitase/3IPM_dehydase_swvl"/>
</dbReference>
<evidence type="ECO:0000313" key="7">
    <source>
        <dbReference type="Proteomes" id="UP000611640"/>
    </source>
</evidence>
<evidence type="ECO:0000256" key="3">
    <source>
        <dbReference type="ARBA" id="ARBA00023014"/>
    </source>
</evidence>
<keyword evidence="7" id="KW-1185">Reference proteome</keyword>
<dbReference type="GO" id="GO:0046872">
    <property type="term" value="F:metal ion binding"/>
    <property type="evidence" value="ECO:0007669"/>
    <property type="project" value="UniProtKB-KW"/>
</dbReference>
<dbReference type="Gene3D" id="3.20.19.10">
    <property type="entry name" value="Aconitase, domain 4"/>
    <property type="match status" value="1"/>
</dbReference>
<evidence type="ECO:0000256" key="1">
    <source>
        <dbReference type="ARBA" id="ARBA00022723"/>
    </source>
</evidence>
<evidence type="ECO:0000259" key="5">
    <source>
        <dbReference type="Pfam" id="PF00694"/>
    </source>
</evidence>
<evidence type="ECO:0000256" key="2">
    <source>
        <dbReference type="ARBA" id="ARBA00023004"/>
    </source>
</evidence>
<dbReference type="GO" id="GO:0051539">
    <property type="term" value="F:4 iron, 4 sulfur cluster binding"/>
    <property type="evidence" value="ECO:0007669"/>
    <property type="project" value="TreeGrafter"/>
</dbReference>
<dbReference type="InterPro" id="IPR001030">
    <property type="entry name" value="Acoase/IPM_deHydtase_lsu_aba"/>
</dbReference>
<dbReference type="PANTHER" id="PTHR43160">
    <property type="entry name" value="ACONITATE HYDRATASE B"/>
    <property type="match status" value="1"/>
</dbReference>
<dbReference type="RefSeq" id="WP_203963611.1">
    <property type="nucleotide sequence ID" value="NZ_AP023355.1"/>
</dbReference>
<dbReference type="SUPFAM" id="SSF53732">
    <property type="entry name" value="Aconitase iron-sulfur domain"/>
    <property type="match status" value="1"/>
</dbReference>
<dbReference type="InterPro" id="IPR000573">
    <property type="entry name" value="AconitaseA/IPMdHydase_ssu_swvl"/>
</dbReference>
<dbReference type="InterPro" id="IPR050926">
    <property type="entry name" value="Aconitase/IPM_isomerase"/>
</dbReference>
<name>A0A7R7DTB2_9ACTN</name>
<dbReference type="Proteomes" id="UP000611640">
    <property type="component" value="Chromosome"/>
</dbReference>
<feature type="domain" description="Aconitase/3-isopropylmalate dehydratase large subunit alpha/beta/alpha" evidence="4">
    <location>
        <begin position="7"/>
        <end position="407"/>
    </location>
</feature>
<dbReference type="GO" id="GO:0003994">
    <property type="term" value="F:aconitate hydratase activity"/>
    <property type="evidence" value="ECO:0007669"/>
    <property type="project" value="TreeGrafter"/>
</dbReference>
<dbReference type="InterPro" id="IPR036008">
    <property type="entry name" value="Aconitase_4Fe-4S_dom"/>
</dbReference>
<keyword evidence="1" id="KW-0479">Metal-binding</keyword>
<sequence>MTGTVAEKLIAEHLVEGEATPGAEIGIRVDQTLTQDATGTLVMQELTALGLDRARTKRSVQYVDHNLLQADERNAEDHEFLRTAAQRFGLWYSRPGNGVSHPTHMQRFGVPGQTLAGSDSHTCAAGSLGMLAIGVGGLDVARAIAGEPLYLRMPEIWGVELTGELPPWVSAKDVILELLRRHGVAGGVHRIIEYHGPGLAGLTAMDRHVLANMGAELGATTTVFPADDAVRDFLRGEDRAGDFTPIAADPGARYDLDERIDLSTVEPLVARPSSPGDVVPVREAAGTPVGQVVLGSSANPGLRDYAVAAAIVAGRRIADTVSFDVNPTSREILVDLTRMGVVSRLIQAGARLHQTGCLGCIGMGQAPAAGTNSLRTFPRNFPGRSGTADDRVWLCSPETAAASALTGTITDARELADRLGLEYPELTPPAEHRIDTEMVVPPPQREAVRIEPTRGPNISELPELDPLPDTVEAPVLLVLGDDVSTDEVSPAGAAALPYRSNIPKLADFTFTRIDPDYPSRARDTGTHLVVAGANYGQGSSREHAAITPRYLGMRVVLARSYARIHAQNLANFGVLALEFADPADADGIRVGTTLRLAGLRDALTAGDTVTVRDVETGRDIPARHRLSPRQVRMVLAGGLIPLLRTEST</sequence>
<reference evidence="6 7" key="1">
    <citation type="submission" date="2020-08" db="EMBL/GenBank/DDBJ databases">
        <title>Whole genome shotgun sequence of Actinocatenispora thailandica NBRC 105041.</title>
        <authorList>
            <person name="Komaki H."/>
            <person name="Tamura T."/>
        </authorList>
    </citation>
    <scope>NUCLEOTIDE SEQUENCE [LARGE SCALE GENOMIC DNA]</scope>
    <source>
        <strain evidence="6 7">NBRC 105041</strain>
    </source>
</reference>
<keyword evidence="2" id="KW-0408">Iron</keyword>
<dbReference type="GO" id="GO:0006099">
    <property type="term" value="P:tricarboxylic acid cycle"/>
    <property type="evidence" value="ECO:0007669"/>
    <property type="project" value="TreeGrafter"/>
</dbReference>
<keyword evidence="3" id="KW-0411">Iron-sulfur</keyword>
<dbReference type="PRINTS" id="PR00415">
    <property type="entry name" value="ACONITASE"/>
</dbReference>
<dbReference type="PANTHER" id="PTHR43160:SF3">
    <property type="entry name" value="ACONITATE HYDRATASE, MITOCHONDRIAL"/>
    <property type="match status" value="1"/>
</dbReference>
<evidence type="ECO:0000313" key="6">
    <source>
        <dbReference type="EMBL" id="BCJ37391.1"/>
    </source>
</evidence>
<evidence type="ECO:0000259" key="4">
    <source>
        <dbReference type="Pfam" id="PF00330"/>
    </source>
</evidence>
<dbReference type="Pfam" id="PF00330">
    <property type="entry name" value="Aconitase"/>
    <property type="match status" value="1"/>
</dbReference>
<proteinExistence type="predicted"/>
<accession>A0A7R7DTB2</accession>
<organism evidence="6 7">
    <name type="scientific">Actinocatenispora thailandica</name>
    <dbReference type="NCBI Taxonomy" id="227318"/>
    <lineage>
        <taxon>Bacteria</taxon>
        <taxon>Bacillati</taxon>
        <taxon>Actinomycetota</taxon>
        <taxon>Actinomycetes</taxon>
        <taxon>Micromonosporales</taxon>
        <taxon>Micromonosporaceae</taxon>
        <taxon>Actinocatenispora</taxon>
    </lineage>
</organism>
<gene>
    <name evidence="6" type="ORF">Athai_48940</name>
</gene>
<dbReference type="NCBIfam" id="NF005558">
    <property type="entry name" value="PRK07229.1"/>
    <property type="match status" value="1"/>
</dbReference>
<dbReference type="GO" id="GO:0005829">
    <property type="term" value="C:cytosol"/>
    <property type="evidence" value="ECO:0007669"/>
    <property type="project" value="TreeGrafter"/>
</dbReference>
<protein>
    <submittedName>
        <fullName evidence="6">Aconitate hydratase</fullName>
    </submittedName>
</protein>
<dbReference type="SUPFAM" id="SSF52016">
    <property type="entry name" value="LeuD/IlvD-like"/>
    <property type="match status" value="1"/>
</dbReference>
<dbReference type="KEGG" id="atl:Athai_48940"/>
<dbReference type="Gene3D" id="3.30.499.10">
    <property type="entry name" value="Aconitase, domain 3"/>
    <property type="match status" value="2"/>
</dbReference>
<dbReference type="NCBIfam" id="TIGR01342">
    <property type="entry name" value="acon_putative"/>
    <property type="match status" value="1"/>
</dbReference>
<dbReference type="AlphaFoldDB" id="A0A7R7DTB2"/>
<dbReference type="Pfam" id="PF00694">
    <property type="entry name" value="Aconitase_C"/>
    <property type="match status" value="1"/>
</dbReference>
<dbReference type="EMBL" id="AP023355">
    <property type="protein sequence ID" value="BCJ37391.1"/>
    <property type="molecule type" value="Genomic_DNA"/>
</dbReference>
<feature type="domain" description="Aconitase A/isopropylmalate dehydratase small subunit swivel" evidence="5">
    <location>
        <begin position="522"/>
        <end position="581"/>
    </location>
</feature>
<dbReference type="InterPro" id="IPR015931">
    <property type="entry name" value="Acnase/IPM_dHydase_lsu_aba_1/3"/>
</dbReference>